<dbReference type="OrthoDB" id="2491930at2"/>
<evidence type="ECO:0000313" key="2">
    <source>
        <dbReference type="EMBL" id="RST89382.1"/>
    </source>
</evidence>
<evidence type="ECO:0000313" key="3">
    <source>
        <dbReference type="Proteomes" id="UP000277864"/>
    </source>
</evidence>
<reference evidence="2 3" key="1">
    <citation type="submission" date="2018-03" db="EMBL/GenBank/DDBJ databases">
        <authorList>
            <person name="Gulvik C.A."/>
        </authorList>
    </citation>
    <scope>NUCLEOTIDE SEQUENCE [LARGE SCALE GENOMIC DNA]</scope>
    <source>
        <strain evidence="2 3">JCM 31581</strain>
    </source>
</reference>
<keyword evidence="1" id="KW-0812">Transmembrane</keyword>
<dbReference type="AlphaFoldDB" id="A0A3S0AC28"/>
<sequence>MKGTKYLLLILLIFLSVFIMGETYGEELGSSDLKVSDQYGQVWQNQRQVNIFGPKTPLLKPGIEGNYQFVISNVSDVSKDYQLSFKEINAFSVPIIYQITEDGRYILGQNQKFQHLPSDMKREKITLVPNQAITYQMNWQWDKNSTDKQDTYLGKQSAKEPIYYQLEITIQEWNTEEVEKDSKREEKDSRLIHVFSDKKYPQMNEKKRKLTRFGFFFIGCSLLVAYYVKKKEKDHEK</sequence>
<feature type="transmembrane region" description="Helical" evidence="1">
    <location>
        <begin position="210"/>
        <end position="228"/>
    </location>
</feature>
<comment type="caution">
    <text evidence="2">The sequence shown here is derived from an EMBL/GenBank/DDBJ whole genome shotgun (WGS) entry which is preliminary data.</text>
</comment>
<dbReference type="EMBL" id="PXZH01000002">
    <property type="protein sequence ID" value="RST89382.1"/>
    <property type="molecule type" value="Genomic_DNA"/>
</dbReference>
<keyword evidence="3" id="KW-1185">Reference proteome</keyword>
<protein>
    <submittedName>
        <fullName evidence="2">Uncharacterized protein</fullName>
    </submittedName>
</protein>
<evidence type="ECO:0000256" key="1">
    <source>
        <dbReference type="SAM" id="Phobius"/>
    </source>
</evidence>
<dbReference type="RefSeq" id="WP_125943315.1">
    <property type="nucleotide sequence ID" value="NZ_PXZH01000002.1"/>
</dbReference>
<organism evidence="2 3">
    <name type="scientific">Vagococcus humatus</name>
    <dbReference type="NCBI Taxonomy" id="1889241"/>
    <lineage>
        <taxon>Bacteria</taxon>
        <taxon>Bacillati</taxon>
        <taxon>Bacillota</taxon>
        <taxon>Bacilli</taxon>
        <taxon>Lactobacillales</taxon>
        <taxon>Enterococcaceae</taxon>
        <taxon>Vagococcus</taxon>
    </lineage>
</organism>
<accession>A0A3S0AC28</accession>
<gene>
    <name evidence="2" type="ORF">C7P63_06305</name>
</gene>
<proteinExistence type="predicted"/>
<dbReference type="Proteomes" id="UP000277864">
    <property type="component" value="Unassembled WGS sequence"/>
</dbReference>
<keyword evidence="1" id="KW-0472">Membrane</keyword>
<keyword evidence="1" id="KW-1133">Transmembrane helix</keyword>
<name>A0A3S0AC28_9ENTE</name>